<name>A0AAE0B4J4_9ROSI</name>
<keyword evidence="2" id="KW-0539">Nucleus</keyword>
<comment type="caution">
    <text evidence="4">The sequence shown here is derived from an EMBL/GenBank/DDBJ whole genome shotgun (WGS) entry which is preliminary data.</text>
</comment>
<dbReference type="InterPro" id="IPR001005">
    <property type="entry name" value="SANT/Myb"/>
</dbReference>
<comment type="subcellular location">
    <subcellularLocation>
        <location evidence="1">Nucleus</location>
    </subcellularLocation>
</comment>
<dbReference type="PROSITE" id="PS51294">
    <property type="entry name" value="HTH_MYB"/>
    <property type="match status" value="1"/>
</dbReference>
<dbReference type="InterPro" id="IPR017930">
    <property type="entry name" value="Myb_dom"/>
</dbReference>
<evidence type="ECO:0000256" key="1">
    <source>
        <dbReference type="ARBA" id="ARBA00004123"/>
    </source>
</evidence>
<dbReference type="AlphaFoldDB" id="A0AAE0B4J4"/>
<dbReference type="Pfam" id="PF00249">
    <property type="entry name" value="Myb_DNA-binding"/>
    <property type="match status" value="1"/>
</dbReference>
<evidence type="ECO:0000313" key="5">
    <source>
        <dbReference type="Proteomes" id="UP001281410"/>
    </source>
</evidence>
<dbReference type="EMBL" id="JANJYJ010000001">
    <property type="protein sequence ID" value="KAK3229858.1"/>
    <property type="molecule type" value="Genomic_DNA"/>
</dbReference>
<organism evidence="4 5">
    <name type="scientific">Dipteronia sinensis</name>
    <dbReference type="NCBI Taxonomy" id="43782"/>
    <lineage>
        <taxon>Eukaryota</taxon>
        <taxon>Viridiplantae</taxon>
        <taxon>Streptophyta</taxon>
        <taxon>Embryophyta</taxon>
        <taxon>Tracheophyta</taxon>
        <taxon>Spermatophyta</taxon>
        <taxon>Magnoliopsida</taxon>
        <taxon>eudicotyledons</taxon>
        <taxon>Gunneridae</taxon>
        <taxon>Pentapetalae</taxon>
        <taxon>rosids</taxon>
        <taxon>malvids</taxon>
        <taxon>Sapindales</taxon>
        <taxon>Sapindaceae</taxon>
        <taxon>Hippocastanoideae</taxon>
        <taxon>Acereae</taxon>
        <taxon>Dipteronia</taxon>
    </lineage>
</organism>
<protein>
    <recommendedName>
        <fullName evidence="3">HTH myb-type domain-containing protein</fullName>
    </recommendedName>
</protein>
<dbReference type="CDD" id="cd00167">
    <property type="entry name" value="SANT"/>
    <property type="match status" value="1"/>
</dbReference>
<keyword evidence="5" id="KW-1185">Reference proteome</keyword>
<dbReference type="GO" id="GO:0005634">
    <property type="term" value="C:nucleus"/>
    <property type="evidence" value="ECO:0007669"/>
    <property type="project" value="UniProtKB-SubCell"/>
</dbReference>
<dbReference type="Gene3D" id="1.10.10.60">
    <property type="entry name" value="Homeodomain-like"/>
    <property type="match status" value="1"/>
</dbReference>
<dbReference type="InterPro" id="IPR009057">
    <property type="entry name" value="Homeodomain-like_sf"/>
</dbReference>
<evidence type="ECO:0000256" key="2">
    <source>
        <dbReference type="ARBA" id="ARBA00023242"/>
    </source>
</evidence>
<reference evidence="4" key="1">
    <citation type="journal article" date="2023" name="Plant J.">
        <title>Genome sequences and population genomics provide insights into the demographic history, inbreeding, and mutation load of two 'living fossil' tree species of Dipteronia.</title>
        <authorList>
            <person name="Feng Y."/>
            <person name="Comes H.P."/>
            <person name="Chen J."/>
            <person name="Zhu S."/>
            <person name="Lu R."/>
            <person name="Zhang X."/>
            <person name="Li P."/>
            <person name="Qiu J."/>
            <person name="Olsen K.M."/>
            <person name="Qiu Y."/>
        </authorList>
    </citation>
    <scope>NUCLEOTIDE SEQUENCE</scope>
    <source>
        <strain evidence="4">NBL</strain>
    </source>
</reference>
<evidence type="ECO:0000313" key="4">
    <source>
        <dbReference type="EMBL" id="KAK3229858.1"/>
    </source>
</evidence>
<dbReference type="Proteomes" id="UP001281410">
    <property type="component" value="Unassembled WGS sequence"/>
</dbReference>
<dbReference type="SUPFAM" id="SSF46689">
    <property type="entry name" value="Homeodomain-like"/>
    <property type="match status" value="1"/>
</dbReference>
<accession>A0AAE0B4J4</accession>
<gene>
    <name evidence="4" type="ORF">Dsin_001739</name>
</gene>
<proteinExistence type="predicted"/>
<sequence>MKSPEIDKKYTKPWSFNITTIGMSLNLNEEAEKAKSFGGFVSGNKCGHTKLCTRGHWRPVEDSKLKELVAQYVPQNWNLIAKNL</sequence>
<feature type="domain" description="HTH myb-type" evidence="3">
    <location>
        <begin position="49"/>
        <end position="84"/>
    </location>
</feature>
<evidence type="ECO:0000259" key="3">
    <source>
        <dbReference type="PROSITE" id="PS51294"/>
    </source>
</evidence>